<evidence type="ECO:0000313" key="1">
    <source>
        <dbReference type="EMBL" id="GEU56873.1"/>
    </source>
</evidence>
<dbReference type="AlphaFoldDB" id="A0A6L2L4Q3"/>
<accession>A0A6L2L4Q3</accession>
<gene>
    <name evidence="1" type="ORF">Tci_028851</name>
</gene>
<organism evidence="1">
    <name type="scientific">Tanacetum cinerariifolium</name>
    <name type="common">Dalmatian daisy</name>
    <name type="synonym">Chrysanthemum cinerariifolium</name>
    <dbReference type="NCBI Taxonomy" id="118510"/>
    <lineage>
        <taxon>Eukaryota</taxon>
        <taxon>Viridiplantae</taxon>
        <taxon>Streptophyta</taxon>
        <taxon>Embryophyta</taxon>
        <taxon>Tracheophyta</taxon>
        <taxon>Spermatophyta</taxon>
        <taxon>Magnoliopsida</taxon>
        <taxon>eudicotyledons</taxon>
        <taxon>Gunneridae</taxon>
        <taxon>Pentapetalae</taxon>
        <taxon>asterids</taxon>
        <taxon>campanulids</taxon>
        <taxon>Asterales</taxon>
        <taxon>Asteraceae</taxon>
        <taxon>Asteroideae</taxon>
        <taxon>Anthemideae</taxon>
        <taxon>Anthemidinae</taxon>
        <taxon>Tanacetum</taxon>
    </lineage>
</organism>
<reference evidence="1" key="1">
    <citation type="journal article" date="2019" name="Sci. Rep.">
        <title>Draft genome of Tanacetum cinerariifolium, the natural source of mosquito coil.</title>
        <authorList>
            <person name="Yamashiro T."/>
            <person name="Shiraishi A."/>
            <person name="Satake H."/>
            <person name="Nakayama K."/>
        </authorList>
    </citation>
    <scope>NUCLEOTIDE SEQUENCE</scope>
</reference>
<proteinExistence type="predicted"/>
<protein>
    <submittedName>
        <fullName evidence="1">Uncharacterized protein</fullName>
    </submittedName>
</protein>
<dbReference type="EMBL" id="BKCJ010003736">
    <property type="protein sequence ID" value="GEU56873.1"/>
    <property type="molecule type" value="Genomic_DNA"/>
</dbReference>
<comment type="caution">
    <text evidence="1">The sequence shown here is derived from an EMBL/GenBank/DDBJ whole genome shotgun (WGS) entry which is preliminary data.</text>
</comment>
<name>A0A6L2L4Q3_TANCI</name>
<sequence length="173" mass="18987">MSPKWDAPVTIPKVDVEGTSGGNGKLFGQDKIPYPPGAHAAKKDKIRELVGYHGESNSDVCGYDAKRVATQIGSATKERSNPSQPVVDWLNLVVVTVVGFDNIVVGFVEDFEVVVEVVVCIAVDFTDLVTYSTSYFGYQTEDIVRMRLSVEMMVLWDLKKMSSLGFEASRGMN</sequence>